<keyword evidence="6 12" id="KW-0654">Proteoglycan</keyword>
<keyword evidence="5" id="KW-0732">Signal</keyword>
<evidence type="ECO:0000256" key="11">
    <source>
        <dbReference type="RuleBase" id="RU003518"/>
    </source>
</evidence>
<dbReference type="FunCoup" id="A0A482WEL5">
    <property type="interactions" value="144"/>
</dbReference>
<comment type="function">
    <text evidence="12">Cell surface proteoglycan.</text>
</comment>
<dbReference type="GO" id="GO:0016477">
    <property type="term" value="P:cell migration"/>
    <property type="evidence" value="ECO:0007669"/>
    <property type="project" value="TreeGrafter"/>
</dbReference>
<evidence type="ECO:0000313" key="15">
    <source>
        <dbReference type="Proteomes" id="UP000291343"/>
    </source>
</evidence>
<evidence type="ECO:0000256" key="2">
    <source>
        <dbReference type="ARBA" id="ARBA00010260"/>
    </source>
</evidence>
<evidence type="ECO:0000256" key="13">
    <source>
        <dbReference type="SAM" id="MobiDB-lite"/>
    </source>
</evidence>
<evidence type="ECO:0000256" key="3">
    <source>
        <dbReference type="ARBA" id="ARBA00022475"/>
    </source>
</evidence>
<evidence type="ECO:0000256" key="1">
    <source>
        <dbReference type="ARBA" id="ARBA00004609"/>
    </source>
</evidence>
<dbReference type="GO" id="GO:0005576">
    <property type="term" value="C:extracellular region"/>
    <property type="evidence" value="ECO:0007669"/>
    <property type="project" value="TreeGrafter"/>
</dbReference>
<dbReference type="GO" id="GO:0009986">
    <property type="term" value="C:cell surface"/>
    <property type="evidence" value="ECO:0007669"/>
    <property type="project" value="TreeGrafter"/>
</dbReference>
<dbReference type="InParanoid" id="A0A482WEL5"/>
<proteinExistence type="inferred from homology"/>
<comment type="caution">
    <text evidence="14">The sequence shown here is derived from an EMBL/GenBank/DDBJ whole genome shotgun (WGS) entry which is preliminary data.</text>
</comment>
<gene>
    <name evidence="14" type="ORF">LSTR_LSTR007093</name>
</gene>
<reference evidence="14 15" key="1">
    <citation type="journal article" date="2017" name="Gigascience">
        <title>Genome sequence of the small brown planthopper, Laodelphax striatellus.</title>
        <authorList>
            <person name="Zhu J."/>
            <person name="Jiang F."/>
            <person name="Wang X."/>
            <person name="Yang P."/>
            <person name="Bao Y."/>
            <person name="Zhao W."/>
            <person name="Wang W."/>
            <person name="Lu H."/>
            <person name="Wang Q."/>
            <person name="Cui N."/>
            <person name="Li J."/>
            <person name="Chen X."/>
            <person name="Luo L."/>
            <person name="Yu J."/>
            <person name="Kang L."/>
            <person name="Cui F."/>
        </authorList>
    </citation>
    <scope>NUCLEOTIDE SEQUENCE [LARGE SCALE GENOMIC DNA]</scope>
    <source>
        <strain evidence="14">Lst14</strain>
    </source>
</reference>
<dbReference type="Proteomes" id="UP000291343">
    <property type="component" value="Unassembled WGS sequence"/>
</dbReference>
<dbReference type="GO" id="GO:0090263">
    <property type="term" value="P:positive regulation of canonical Wnt signaling pathway"/>
    <property type="evidence" value="ECO:0007669"/>
    <property type="project" value="TreeGrafter"/>
</dbReference>
<accession>A0A482WEL5</accession>
<keyword evidence="3" id="KW-1003">Cell membrane</keyword>
<comment type="subcellular location">
    <subcellularLocation>
        <location evidence="1 12">Cell membrane</location>
        <topology evidence="1 12">Lipid-anchor</topology>
        <topology evidence="1 12">GPI-anchor</topology>
    </subcellularLocation>
</comment>
<keyword evidence="4 12" id="KW-0336">GPI-anchor</keyword>
<keyword evidence="8" id="KW-0325">Glycoprotein</keyword>
<dbReference type="SMR" id="A0A482WEL5"/>
<evidence type="ECO:0000256" key="4">
    <source>
        <dbReference type="ARBA" id="ARBA00022622"/>
    </source>
</evidence>
<dbReference type="PANTHER" id="PTHR10822:SF29">
    <property type="entry name" value="DIVISION ABNORMALLY DELAYED PROTEIN"/>
    <property type="match status" value="1"/>
</dbReference>
<dbReference type="STRING" id="195883.A0A482WEL5"/>
<keyword evidence="7 12" id="KW-0472">Membrane</keyword>
<dbReference type="AlphaFoldDB" id="A0A482WEL5"/>
<evidence type="ECO:0000256" key="6">
    <source>
        <dbReference type="ARBA" id="ARBA00022974"/>
    </source>
</evidence>
<dbReference type="PANTHER" id="PTHR10822">
    <property type="entry name" value="GLYPICAN"/>
    <property type="match status" value="1"/>
</dbReference>
<comment type="similarity">
    <text evidence="2 11">Belongs to the glypican family.</text>
</comment>
<evidence type="ECO:0000256" key="7">
    <source>
        <dbReference type="ARBA" id="ARBA00023136"/>
    </source>
</evidence>
<evidence type="ECO:0000256" key="9">
    <source>
        <dbReference type="ARBA" id="ARBA00023207"/>
    </source>
</evidence>
<evidence type="ECO:0000256" key="10">
    <source>
        <dbReference type="ARBA" id="ARBA00023288"/>
    </source>
</evidence>
<organism evidence="14 15">
    <name type="scientific">Laodelphax striatellus</name>
    <name type="common">Small brown planthopper</name>
    <name type="synonym">Delphax striatella</name>
    <dbReference type="NCBI Taxonomy" id="195883"/>
    <lineage>
        <taxon>Eukaryota</taxon>
        <taxon>Metazoa</taxon>
        <taxon>Ecdysozoa</taxon>
        <taxon>Arthropoda</taxon>
        <taxon>Hexapoda</taxon>
        <taxon>Insecta</taxon>
        <taxon>Pterygota</taxon>
        <taxon>Neoptera</taxon>
        <taxon>Paraneoptera</taxon>
        <taxon>Hemiptera</taxon>
        <taxon>Auchenorrhyncha</taxon>
        <taxon>Fulgoroidea</taxon>
        <taxon>Delphacidae</taxon>
        <taxon>Criomorphinae</taxon>
        <taxon>Laodelphax</taxon>
    </lineage>
</organism>
<evidence type="ECO:0008006" key="16">
    <source>
        <dbReference type="Google" id="ProtNLM"/>
    </source>
</evidence>
<dbReference type="InterPro" id="IPR001863">
    <property type="entry name" value="Glypican"/>
</dbReference>
<keyword evidence="15" id="KW-1185">Reference proteome</keyword>
<keyword evidence="10 12" id="KW-0449">Lipoprotein</keyword>
<dbReference type="GO" id="GO:1905475">
    <property type="term" value="P:regulation of protein localization to membrane"/>
    <property type="evidence" value="ECO:0007669"/>
    <property type="project" value="TreeGrafter"/>
</dbReference>
<sequence>MEERLKTHVQRDFKALLHHSSQTIQGLLISTANDLQDHVTRLARDSENRTQSLFADVYRGMATRAREPISRLFRGLVEFARAGTGDQLTAIPPDDADQLIGVVERFFGELFPLVYHQAVHSHHAAFTADYTRCVRDSVAAVQPFGAAPRRLGETLAASLQRTRTFAQALAMGGAVMNTTDRLMDETATAGLDNCFSALLRLTYCLGTNIKPCNGYCLNVVRGCLTQQRAQELDLPWNNFLVETERLAKQILNDNHQSLQMLASSISDAVMYASMDGLQIDNKVKKLCGPVRLEPETEESKAQTPKSDTSDVLNGISVSSLAAGRHNKPLEHESPLLTSFLQSLESIQAKGFFANLPEALCSDESFAEIHDTAECWNGQRVGEYTKTLVRPGVDAQKYNPELAWTESEPDPIIHQLSDKLRHIRQVVMGQLNQAQNMVSDSYLRDEEDGSGSGQKPDDDDDDDTEWAQGSGSGNIPGEEQSTKKKTYAAEGIDC</sequence>
<feature type="region of interest" description="Disordered" evidence="13">
    <location>
        <begin position="441"/>
        <end position="493"/>
    </location>
</feature>
<name>A0A482WEL5_LAOST</name>
<keyword evidence="9 12" id="KW-0357">Heparan sulfate</keyword>
<dbReference type="GO" id="GO:0005886">
    <property type="term" value="C:plasma membrane"/>
    <property type="evidence" value="ECO:0007669"/>
    <property type="project" value="UniProtKB-SubCell"/>
</dbReference>
<dbReference type="EMBL" id="QKKF02037612">
    <property type="protein sequence ID" value="RZF32015.1"/>
    <property type="molecule type" value="Genomic_DNA"/>
</dbReference>
<dbReference type="OrthoDB" id="6380619at2759"/>
<evidence type="ECO:0000256" key="5">
    <source>
        <dbReference type="ARBA" id="ARBA00022729"/>
    </source>
</evidence>
<dbReference type="Pfam" id="PF01153">
    <property type="entry name" value="Glypican"/>
    <property type="match status" value="1"/>
</dbReference>
<evidence type="ECO:0000256" key="12">
    <source>
        <dbReference type="RuleBase" id="RU003519"/>
    </source>
</evidence>
<protein>
    <recommendedName>
        <fullName evidence="16">GPC5</fullName>
    </recommendedName>
</protein>
<evidence type="ECO:0000256" key="8">
    <source>
        <dbReference type="ARBA" id="ARBA00023180"/>
    </source>
</evidence>
<dbReference type="GO" id="GO:0098552">
    <property type="term" value="C:side of membrane"/>
    <property type="evidence" value="ECO:0007669"/>
    <property type="project" value="UniProtKB-KW"/>
</dbReference>
<evidence type="ECO:0000313" key="14">
    <source>
        <dbReference type="EMBL" id="RZF32015.1"/>
    </source>
</evidence>